<evidence type="ECO:0000313" key="3">
    <source>
        <dbReference type="EMBL" id="OGK31002.1"/>
    </source>
</evidence>
<proteinExistence type="inferred from homology"/>
<dbReference type="EMBL" id="MFZV01000033">
    <property type="protein sequence ID" value="OGK31002.1"/>
    <property type="molecule type" value="Genomic_DNA"/>
</dbReference>
<comment type="caution">
    <text evidence="3">The sequence shown here is derived from an EMBL/GenBank/DDBJ whole genome shotgun (WGS) entry which is preliminary data.</text>
</comment>
<dbReference type="GO" id="GO:0032422">
    <property type="term" value="F:purine-rich negative regulatory element binding"/>
    <property type="evidence" value="ECO:0007669"/>
    <property type="project" value="InterPro"/>
</dbReference>
<evidence type="ECO:0000256" key="1">
    <source>
        <dbReference type="ARBA" id="ARBA00009251"/>
    </source>
</evidence>
<reference evidence="3 4" key="1">
    <citation type="journal article" date="2016" name="Nat. Commun.">
        <title>Thousands of microbial genomes shed light on interconnected biogeochemical processes in an aquifer system.</title>
        <authorList>
            <person name="Anantharaman K."/>
            <person name="Brown C.T."/>
            <person name="Hug L.A."/>
            <person name="Sharon I."/>
            <person name="Castelle C.J."/>
            <person name="Probst A.J."/>
            <person name="Thomas B.C."/>
            <person name="Singh A."/>
            <person name="Wilkins M.J."/>
            <person name="Karaoz U."/>
            <person name="Brodie E.L."/>
            <person name="Williams K.H."/>
            <person name="Hubbard S.S."/>
            <person name="Banfield J.F."/>
        </authorList>
    </citation>
    <scope>NUCLEOTIDE SEQUENCE [LARGE SCALE GENOMIC DNA]</scope>
</reference>
<evidence type="ECO:0008006" key="5">
    <source>
        <dbReference type="Google" id="ProtNLM"/>
    </source>
</evidence>
<organism evidence="3 4">
    <name type="scientific">Candidatus Roizmanbacteria bacterium RIFCSPHIGHO2_12_FULL_33_9</name>
    <dbReference type="NCBI Taxonomy" id="1802045"/>
    <lineage>
        <taxon>Bacteria</taxon>
        <taxon>Candidatus Roizmaniibacteriota</taxon>
    </lineage>
</organism>
<dbReference type="Pfam" id="PF11680">
    <property type="entry name" value="DUF3276"/>
    <property type="match status" value="1"/>
</dbReference>
<dbReference type="InterPro" id="IPR006628">
    <property type="entry name" value="PUR-bd_fam"/>
</dbReference>
<accession>A0A1F7HJR9</accession>
<comment type="similarity">
    <text evidence="1">Belongs to the PUR DNA-binding protein family.</text>
</comment>
<dbReference type="GO" id="GO:0000977">
    <property type="term" value="F:RNA polymerase II transcription regulatory region sequence-specific DNA binding"/>
    <property type="evidence" value="ECO:0007669"/>
    <property type="project" value="InterPro"/>
</dbReference>
<evidence type="ECO:0000313" key="4">
    <source>
        <dbReference type="Proteomes" id="UP000177199"/>
    </source>
</evidence>
<gene>
    <name evidence="3" type="ORF">A3F29_02525</name>
</gene>
<sequence length="62" mass="7435">MLRFGKRTYFLDINEAKNGSKYLKITESSFIKEGERKRNTFILFKEDIKKFIEAIKEAEKEL</sequence>
<dbReference type="Proteomes" id="UP000177199">
    <property type="component" value="Unassembled WGS sequence"/>
</dbReference>
<name>A0A1F7HJR9_9BACT</name>
<keyword evidence="2" id="KW-0238">DNA-binding</keyword>
<dbReference type="Gene3D" id="3.10.450.700">
    <property type="match status" value="1"/>
</dbReference>
<evidence type="ECO:0000256" key="2">
    <source>
        <dbReference type="ARBA" id="ARBA00023125"/>
    </source>
</evidence>
<protein>
    <recommendedName>
        <fullName evidence="5">DNA-binding protein</fullName>
    </recommendedName>
</protein>
<dbReference type="AlphaFoldDB" id="A0A1F7HJR9"/>